<organism evidence="5 6">
    <name type="scientific">Amycolatopsis roodepoortensis</name>
    <dbReference type="NCBI Taxonomy" id="700274"/>
    <lineage>
        <taxon>Bacteria</taxon>
        <taxon>Bacillati</taxon>
        <taxon>Actinomycetota</taxon>
        <taxon>Actinomycetes</taxon>
        <taxon>Pseudonocardiales</taxon>
        <taxon>Pseudonocardiaceae</taxon>
        <taxon>Amycolatopsis</taxon>
    </lineage>
</organism>
<evidence type="ECO:0000256" key="1">
    <source>
        <dbReference type="ARBA" id="ARBA00022741"/>
    </source>
</evidence>
<dbReference type="InterPro" id="IPR052708">
    <property type="entry name" value="PxpC"/>
</dbReference>
<keyword evidence="1" id="KW-0547">Nucleotide-binding</keyword>
<keyword evidence="6" id="KW-1185">Reference proteome</keyword>
<reference evidence="5 6" key="1">
    <citation type="submission" date="2020-10" db="EMBL/GenBank/DDBJ databases">
        <title>Sequencing the genomes of 1000 actinobacteria strains.</title>
        <authorList>
            <person name="Klenk H.-P."/>
        </authorList>
    </citation>
    <scope>NUCLEOTIDE SEQUENCE [LARGE SCALE GENOMIC DNA]</scope>
    <source>
        <strain evidence="5 6">DSM 46661</strain>
    </source>
</reference>
<evidence type="ECO:0000256" key="3">
    <source>
        <dbReference type="ARBA" id="ARBA00022840"/>
    </source>
</evidence>
<evidence type="ECO:0000313" key="5">
    <source>
        <dbReference type="EMBL" id="MBE1576412.1"/>
    </source>
</evidence>
<dbReference type="SUPFAM" id="SSF50891">
    <property type="entry name" value="Cyclophilin-like"/>
    <property type="match status" value="1"/>
</dbReference>
<dbReference type="EMBL" id="JADBEJ010000004">
    <property type="protein sequence ID" value="MBE1576412.1"/>
    <property type="molecule type" value="Genomic_DNA"/>
</dbReference>
<protein>
    <submittedName>
        <fullName evidence="5">Biotin-dependent carboxylase-like uncharacterized protein</fullName>
    </submittedName>
</protein>
<dbReference type="PANTHER" id="PTHR43309:SF3">
    <property type="entry name" value="5-OXOPROLINASE SUBUNIT C"/>
    <property type="match status" value="1"/>
</dbReference>
<keyword evidence="2" id="KW-0378">Hydrolase</keyword>
<comment type="caution">
    <text evidence="5">The sequence shown here is derived from an EMBL/GenBank/DDBJ whole genome shotgun (WGS) entry which is preliminary data.</text>
</comment>
<evidence type="ECO:0000259" key="4">
    <source>
        <dbReference type="SMART" id="SM00797"/>
    </source>
</evidence>
<dbReference type="Pfam" id="PF02626">
    <property type="entry name" value="CT_A_B"/>
    <property type="match status" value="1"/>
</dbReference>
<dbReference type="InterPro" id="IPR003778">
    <property type="entry name" value="CT_A_B"/>
</dbReference>
<keyword evidence="3" id="KW-0067">ATP-binding</keyword>
<dbReference type="Proteomes" id="UP000656548">
    <property type="component" value="Unassembled WGS sequence"/>
</dbReference>
<dbReference type="PANTHER" id="PTHR43309">
    <property type="entry name" value="5-OXOPROLINASE SUBUNIT C"/>
    <property type="match status" value="1"/>
</dbReference>
<dbReference type="Gene3D" id="2.40.100.10">
    <property type="entry name" value="Cyclophilin-like"/>
    <property type="match status" value="1"/>
</dbReference>
<accession>A0ABR9L785</accession>
<dbReference type="InterPro" id="IPR029000">
    <property type="entry name" value="Cyclophilin-like_dom_sf"/>
</dbReference>
<evidence type="ECO:0000256" key="2">
    <source>
        <dbReference type="ARBA" id="ARBA00022801"/>
    </source>
</evidence>
<dbReference type="NCBIfam" id="TIGR00724">
    <property type="entry name" value="urea_amlyse_rel"/>
    <property type="match status" value="1"/>
</dbReference>
<sequence length="307" mass="31291">MTAKIEVVRPGVFATVQDLGRPGLAAIGVGRSGAADRGSLRLANRLVGNPESHAALECVLGGLVLRFSAPATVAVTGAPCSITAGGRAFGPCSPIFVRAGDELVLGMASHGLRCYVAVRGGVDVPPVLGARATDTLGKLGPPALSAGMALPVGQEVLAHPGVDLAPLPSLPEEPVLRVTPGPRVSWFVPGALSTLVSSGYVATADVDRVGVRLDGPALSRARGGELPPEAAVPGALQVPPSGQPILFLADHPVTGGYPVIAVVEEADLDLAAQVRPGQRVRFRSLERPATWLAFSQLSACSPGRPRP</sequence>
<feature type="domain" description="Carboxyltransferase" evidence="4">
    <location>
        <begin position="26"/>
        <end position="300"/>
    </location>
</feature>
<evidence type="ECO:0000313" key="6">
    <source>
        <dbReference type="Proteomes" id="UP000656548"/>
    </source>
</evidence>
<dbReference type="RefSeq" id="WP_192743698.1">
    <property type="nucleotide sequence ID" value="NZ_JADBEJ010000004.1"/>
</dbReference>
<proteinExistence type="predicted"/>
<gene>
    <name evidence="5" type="ORF">H4W30_003459</name>
</gene>
<name>A0ABR9L785_9PSEU</name>
<dbReference type="SMART" id="SM00797">
    <property type="entry name" value="AHS2"/>
    <property type="match status" value="1"/>
</dbReference>